<protein>
    <recommendedName>
        <fullName evidence="6">protein-glutamine gamma-glutamyltransferase</fullName>
        <ecNumber evidence="6">2.3.2.13</ecNumber>
    </recommendedName>
</protein>
<sequence>MTSLVLRSADLQQTSNAALHNTSEYVSKVPILRRGLPMKVTLTFSRDLQSTENLALVVETGPSPSESTNTRAVMPVSSSPSTNTWSATRVSSSAGTMTVSINIAVNAVIGPYKITAQITSAGSTSNYDVGKCSVIFNPWTSGDEVYMSNDAEKREYVLNENGIIFNGSASYRWSRMWDFGQFEEGVMDICFQLLQQSPEYKADRATHVSKCNDPIYVSRILSAMVNSQDDRGVIVGNWSGDYSGGENPTSWNGSVALLRSWSQYGPVRFGQCWVYAGVLCTVLRCLGIPARVITNFESAHDTNNNLVIEQYYDTYGRSLGSPDSVWNFHAWVEGWFKRQDLGSRYDGWQILDATPQEPSGGSYRLGPTSQKAVKEGDVNLPFDGPFVLAEVNADRVSYSRMWDGSLSTLYTDTYSVGQYISTKAVGTFFRHDVTNEYKYPEGSKEERDMFQKAQTLLARPITLASIRLNGRESFHSSAPLRATLAEESSVQEAPKPEITGAFNISGEPQVGEDFTVTLKLKNPSSGKKQVNAKWCLTAIVYNRTPVKEILNGSQSVTLAPNEEKAIEIPVQYSQYENAITPDNMIQATAVCLEENGGSLLVDSVITLKNPPLQLKVTQRVVLGKTVTVNIIFTNPISENITKCVAILEGSGVLKKPFRVTLPNLKANQRVTTEVELTPYRKGKRGIIVGFSCDKFSDVKGFQTIDVAAA</sequence>
<dbReference type="FunFam" id="2.60.40.10:FF:002682">
    <property type="entry name" value="Transglutaminase 3, gene 1"/>
    <property type="match status" value="1"/>
</dbReference>
<dbReference type="RefSeq" id="XP_041434000.1">
    <property type="nucleotide sequence ID" value="XM_041578066.1"/>
</dbReference>
<dbReference type="PANTHER" id="PTHR11590:SF82">
    <property type="entry name" value="PROTEIN-GLUTAMINE GAMMA-GLUTAMYLTRANSFERASE E"/>
    <property type="match status" value="1"/>
</dbReference>
<feature type="region of interest" description="Disordered" evidence="10">
    <location>
        <begin position="60"/>
        <end position="80"/>
    </location>
</feature>
<dbReference type="Pfam" id="PF01841">
    <property type="entry name" value="Transglut_core"/>
    <property type="match status" value="1"/>
</dbReference>
<evidence type="ECO:0000256" key="8">
    <source>
        <dbReference type="PIRSR" id="PIRSR000459-1"/>
    </source>
</evidence>
<dbReference type="InterPro" id="IPR014756">
    <property type="entry name" value="Ig_E-set"/>
</dbReference>
<keyword evidence="5" id="KW-0012">Acyltransferase</keyword>
<name>A0A8J1LZ47_XENLA</name>
<dbReference type="InterPro" id="IPR036238">
    <property type="entry name" value="Transglutaminase_C_sf"/>
</dbReference>
<dbReference type="KEGG" id="xla:108702205"/>
<dbReference type="FunFam" id="2.60.40.10:FF:000171">
    <property type="entry name" value="protein-glutamine gamma-glutamyltransferase 6"/>
    <property type="match status" value="1"/>
</dbReference>
<evidence type="ECO:0000313" key="12">
    <source>
        <dbReference type="Proteomes" id="UP000186698"/>
    </source>
</evidence>
<dbReference type="GO" id="GO:0046872">
    <property type="term" value="F:metal ion binding"/>
    <property type="evidence" value="ECO:0007669"/>
    <property type="project" value="UniProtKB-KW"/>
</dbReference>
<dbReference type="SMART" id="SM00460">
    <property type="entry name" value="TGc"/>
    <property type="match status" value="1"/>
</dbReference>
<dbReference type="Pfam" id="PF00868">
    <property type="entry name" value="Transglut_N"/>
    <property type="match status" value="1"/>
</dbReference>
<feature type="active site" evidence="8">
    <location>
        <position position="272"/>
    </location>
</feature>
<evidence type="ECO:0000256" key="3">
    <source>
        <dbReference type="ARBA" id="ARBA00022723"/>
    </source>
</evidence>
<evidence type="ECO:0000256" key="2">
    <source>
        <dbReference type="ARBA" id="ARBA00022679"/>
    </source>
</evidence>
<organism evidence="12 13">
    <name type="scientific">Xenopus laevis</name>
    <name type="common">African clawed frog</name>
    <dbReference type="NCBI Taxonomy" id="8355"/>
    <lineage>
        <taxon>Eukaryota</taxon>
        <taxon>Metazoa</taxon>
        <taxon>Chordata</taxon>
        <taxon>Craniata</taxon>
        <taxon>Vertebrata</taxon>
        <taxon>Euteleostomi</taxon>
        <taxon>Amphibia</taxon>
        <taxon>Batrachia</taxon>
        <taxon>Anura</taxon>
        <taxon>Pipoidea</taxon>
        <taxon>Pipidae</taxon>
        <taxon>Xenopodinae</taxon>
        <taxon>Xenopus</taxon>
        <taxon>Xenopus</taxon>
    </lineage>
</organism>
<dbReference type="Proteomes" id="UP000186698">
    <property type="component" value="Chromosome 9_10S"/>
</dbReference>
<dbReference type="SUPFAM" id="SSF49309">
    <property type="entry name" value="Transglutaminase, two C-terminal domains"/>
    <property type="match status" value="2"/>
</dbReference>
<feature type="binding site" evidence="9">
    <location>
        <position position="441"/>
    </location>
    <ligand>
        <name>Ca(2+)</name>
        <dbReference type="ChEBI" id="CHEBI:29108"/>
    </ligand>
</feature>
<evidence type="ECO:0000256" key="5">
    <source>
        <dbReference type="ARBA" id="ARBA00023315"/>
    </source>
</evidence>
<feature type="domain" description="Transglutaminase-like" evidence="11">
    <location>
        <begin position="264"/>
        <end position="355"/>
    </location>
</feature>
<dbReference type="AlphaFoldDB" id="A0A8J1LZ47"/>
<dbReference type="GeneID" id="108702205"/>
<dbReference type="InterPro" id="IPR036985">
    <property type="entry name" value="Transglutaminase-like_sf"/>
</dbReference>
<dbReference type="CTD" id="108702205"/>
<dbReference type="Gene3D" id="3.90.260.10">
    <property type="entry name" value="Transglutaminase-like"/>
    <property type="match status" value="1"/>
</dbReference>
<keyword evidence="3 9" id="KW-0479">Metal-binding</keyword>
<dbReference type="FunFam" id="2.60.40.10:FF:000090">
    <property type="entry name" value="Protein-glutamine gamma-glutamyltransferase 2"/>
    <property type="match status" value="1"/>
</dbReference>
<dbReference type="Pfam" id="PF00927">
    <property type="entry name" value="Transglut_C"/>
    <property type="match status" value="2"/>
</dbReference>
<keyword evidence="4 9" id="KW-0106">Calcium</keyword>
<accession>A0A8J1LZ47</accession>
<dbReference type="EC" id="2.3.2.13" evidence="6"/>
<gene>
    <name evidence="13" type="primary">tgm3l.7.S</name>
</gene>
<comment type="cofactor">
    <cofactor evidence="9">
        <name>Ca(2+)</name>
        <dbReference type="ChEBI" id="CHEBI:29108"/>
    </cofactor>
    <text evidence="9">Binds 1 Ca(2+) ion per subunit.</text>
</comment>
<dbReference type="GO" id="GO:0003810">
    <property type="term" value="F:protein-glutamine gamma-glutamyltransferase activity"/>
    <property type="evidence" value="ECO:0000318"/>
    <property type="project" value="GO_Central"/>
</dbReference>
<evidence type="ECO:0000256" key="7">
    <source>
        <dbReference type="ARBA" id="ARBA00051843"/>
    </source>
</evidence>
<reference evidence="13" key="1">
    <citation type="submission" date="2025-08" db="UniProtKB">
        <authorList>
            <consortium name="RefSeq"/>
        </authorList>
    </citation>
    <scope>IDENTIFICATION</scope>
    <source>
        <strain evidence="13">J_2021</strain>
        <tissue evidence="13">Erythrocytes</tissue>
    </source>
</reference>
<feature type="active site" evidence="8">
    <location>
        <position position="352"/>
    </location>
</feature>
<dbReference type="FunFam" id="3.90.260.10:FF:000001">
    <property type="entry name" value="Protein-glutamine gamma-glutamyltransferase 2"/>
    <property type="match status" value="1"/>
</dbReference>
<dbReference type="SUPFAM" id="SSF81296">
    <property type="entry name" value="E set domains"/>
    <property type="match status" value="1"/>
</dbReference>
<feature type="active site" evidence="8">
    <location>
        <position position="329"/>
    </location>
</feature>
<evidence type="ECO:0000313" key="13">
    <source>
        <dbReference type="RefSeq" id="XP_041434000.1"/>
    </source>
</evidence>
<dbReference type="InterPro" id="IPR038765">
    <property type="entry name" value="Papain-like_cys_pep_sf"/>
</dbReference>
<dbReference type="PANTHER" id="PTHR11590">
    <property type="entry name" value="PROTEIN-GLUTAMINE GAMMA-GLUTAMYLTRANSFERASE"/>
    <property type="match status" value="1"/>
</dbReference>
<feature type="binding site" evidence="9">
    <location>
        <position position="446"/>
    </location>
    <ligand>
        <name>Ca(2+)</name>
        <dbReference type="ChEBI" id="CHEBI:29108"/>
    </ligand>
</feature>
<dbReference type="InterPro" id="IPR013808">
    <property type="entry name" value="Transglutaminase_AS"/>
</dbReference>
<comment type="catalytic activity">
    <reaction evidence="7">
        <text>L-glutaminyl-[protein] + L-lysyl-[protein] = [protein]-L-lysyl-N(6)-5-L-glutamyl-[protein] + NH4(+)</text>
        <dbReference type="Rhea" id="RHEA:54816"/>
        <dbReference type="Rhea" id="RHEA-COMP:9752"/>
        <dbReference type="Rhea" id="RHEA-COMP:10207"/>
        <dbReference type="Rhea" id="RHEA-COMP:14005"/>
        <dbReference type="ChEBI" id="CHEBI:28938"/>
        <dbReference type="ChEBI" id="CHEBI:29969"/>
        <dbReference type="ChEBI" id="CHEBI:30011"/>
        <dbReference type="ChEBI" id="CHEBI:138370"/>
        <dbReference type="EC" id="2.3.2.13"/>
    </reaction>
</comment>
<dbReference type="Gene3D" id="2.60.40.10">
    <property type="entry name" value="Immunoglobulins"/>
    <property type="match status" value="3"/>
</dbReference>
<dbReference type="InterPro" id="IPR013783">
    <property type="entry name" value="Ig-like_fold"/>
</dbReference>
<proteinExistence type="inferred from homology"/>
<dbReference type="InterPro" id="IPR008958">
    <property type="entry name" value="Transglutaminase_C"/>
</dbReference>
<dbReference type="GO" id="GO:0030216">
    <property type="term" value="P:keratinocyte differentiation"/>
    <property type="evidence" value="ECO:0000318"/>
    <property type="project" value="GO_Central"/>
</dbReference>
<comment type="similarity">
    <text evidence="1">Belongs to the transglutaminase superfamily. Transglutaminase family.</text>
</comment>
<dbReference type="InterPro" id="IPR023608">
    <property type="entry name" value="Transglutaminase_animal"/>
</dbReference>
<evidence type="ECO:0000256" key="9">
    <source>
        <dbReference type="PIRSR" id="PIRSR000459-2"/>
    </source>
</evidence>
<evidence type="ECO:0000256" key="1">
    <source>
        <dbReference type="ARBA" id="ARBA00005968"/>
    </source>
</evidence>
<keyword evidence="12" id="KW-1185">Reference proteome</keyword>
<dbReference type="PROSITE" id="PS00547">
    <property type="entry name" value="TRANSGLUTAMINASES"/>
    <property type="match status" value="1"/>
</dbReference>
<evidence type="ECO:0000259" key="11">
    <source>
        <dbReference type="SMART" id="SM00460"/>
    </source>
</evidence>
<feature type="compositionally biased region" description="Polar residues" evidence="10">
    <location>
        <begin position="62"/>
        <end position="80"/>
    </location>
</feature>
<feature type="binding site" evidence="9">
    <location>
        <position position="392"/>
    </location>
    <ligand>
        <name>Ca(2+)</name>
        <dbReference type="ChEBI" id="CHEBI:29108"/>
    </ligand>
</feature>
<feature type="binding site" evidence="9">
    <location>
        <position position="394"/>
    </location>
    <ligand>
        <name>Ca(2+)</name>
        <dbReference type="ChEBI" id="CHEBI:29108"/>
    </ligand>
</feature>
<dbReference type="InterPro" id="IPR050779">
    <property type="entry name" value="Transglutaminase"/>
</dbReference>
<dbReference type="OrthoDB" id="437511at2759"/>
<keyword evidence="2" id="KW-0808">Transferase</keyword>
<dbReference type="InterPro" id="IPR002931">
    <property type="entry name" value="Transglutaminase-like"/>
</dbReference>
<dbReference type="InterPro" id="IPR001102">
    <property type="entry name" value="Transglutaminase_N"/>
</dbReference>
<evidence type="ECO:0000256" key="4">
    <source>
        <dbReference type="ARBA" id="ARBA00022837"/>
    </source>
</evidence>
<dbReference type="PIRSF" id="PIRSF000459">
    <property type="entry name" value="TGM_EBP42"/>
    <property type="match status" value="1"/>
</dbReference>
<dbReference type="SUPFAM" id="SSF54001">
    <property type="entry name" value="Cysteine proteinases"/>
    <property type="match status" value="1"/>
</dbReference>
<evidence type="ECO:0000256" key="10">
    <source>
        <dbReference type="SAM" id="MobiDB-lite"/>
    </source>
</evidence>
<evidence type="ECO:0000256" key="6">
    <source>
        <dbReference type="ARBA" id="ARBA00024222"/>
    </source>
</evidence>